<reference evidence="2 3" key="1">
    <citation type="submission" date="2018-11" db="EMBL/GenBank/DDBJ databases">
        <authorList>
            <consortium name="Pathogen Informatics"/>
        </authorList>
    </citation>
    <scope>NUCLEOTIDE SEQUENCE [LARGE SCALE GENOMIC DNA]</scope>
</reference>
<evidence type="ECO:0000313" key="3">
    <source>
        <dbReference type="Proteomes" id="UP000270924"/>
    </source>
</evidence>
<gene>
    <name evidence="2" type="ORF">WBA_LOCUS12894</name>
</gene>
<dbReference type="EMBL" id="UYWW01013261">
    <property type="protein sequence ID" value="VDM23237.1"/>
    <property type="molecule type" value="Genomic_DNA"/>
</dbReference>
<feature type="compositionally biased region" description="Basic residues" evidence="1">
    <location>
        <begin position="26"/>
        <end position="39"/>
    </location>
</feature>
<name>A0A3P7F3Z8_WUCBA</name>
<organism evidence="2 3">
    <name type="scientific">Wuchereria bancrofti</name>
    <dbReference type="NCBI Taxonomy" id="6293"/>
    <lineage>
        <taxon>Eukaryota</taxon>
        <taxon>Metazoa</taxon>
        <taxon>Ecdysozoa</taxon>
        <taxon>Nematoda</taxon>
        <taxon>Chromadorea</taxon>
        <taxon>Rhabditida</taxon>
        <taxon>Spirurina</taxon>
        <taxon>Spiruromorpha</taxon>
        <taxon>Filarioidea</taxon>
        <taxon>Onchocercidae</taxon>
        <taxon>Wuchereria</taxon>
    </lineage>
</organism>
<protein>
    <submittedName>
        <fullName evidence="2">Uncharacterized protein</fullName>
    </submittedName>
</protein>
<evidence type="ECO:0000256" key="1">
    <source>
        <dbReference type="SAM" id="MobiDB-lite"/>
    </source>
</evidence>
<proteinExistence type="predicted"/>
<dbReference type="Proteomes" id="UP000270924">
    <property type="component" value="Unassembled WGS sequence"/>
</dbReference>
<accession>A0A3P7F3Z8</accession>
<evidence type="ECO:0000313" key="2">
    <source>
        <dbReference type="EMBL" id="VDM23237.1"/>
    </source>
</evidence>
<keyword evidence="3" id="KW-1185">Reference proteome</keyword>
<dbReference type="AlphaFoldDB" id="A0A3P7F3Z8"/>
<feature type="region of interest" description="Disordered" evidence="1">
    <location>
        <begin position="1"/>
        <end position="39"/>
    </location>
</feature>
<dbReference type="InParanoid" id="A0A3P7F3Z8"/>
<sequence length="39" mass="4452">MKKEASSHETELIEETGREKGEDRRRKSGNKARRIAPIG</sequence>
<feature type="compositionally biased region" description="Basic and acidic residues" evidence="1">
    <location>
        <begin position="1"/>
        <end position="25"/>
    </location>
</feature>